<evidence type="ECO:0000313" key="4">
    <source>
        <dbReference type="EMBL" id="MFC7385798.1"/>
    </source>
</evidence>
<evidence type="ECO:0000313" key="5">
    <source>
        <dbReference type="Proteomes" id="UP001596496"/>
    </source>
</evidence>
<evidence type="ECO:0000256" key="1">
    <source>
        <dbReference type="SAM" id="MobiDB-lite"/>
    </source>
</evidence>
<evidence type="ECO:0000259" key="2">
    <source>
        <dbReference type="Pfam" id="PF04738"/>
    </source>
</evidence>
<dbReference type="Pfam" id="PF14028">
    <property type="entry name" value="Lant_dehydr_C"/>
    <property type="match status" value="1"/>
</dbReference>
<feature type="domain" description="Lantibiotic dehydratase N-terminal" evidence="2">
    <location>
        <begin position="82"/>
        <end position="735"/>
    </location>
</feature>
<dbReference type="Pfam" id="PF04738">
    <property type="entry name" value="Lant_dehydr_N"/>
    <property type="match status" value="1"/>
</dbReference>
<gene>
    <name evidence="4" type="ORF">ACFQSB_26575</name>
</gene>
<sequence length="1108" mass="118149">MAVPAAARVGTGETAARGVRSGRGEPAWEASGFFVLRTPSLPLDALLALGEGLEGAAHPHEEALLDRDRARVLDRLRALCLRPDVREALMVASPSLERRLDDWAGAPDGAPRAGHSLLRYVARMAGRATPFGLFAGCSVGVVGDETRLRLPGGETYRRHTSLDVRYLDAVTEALQCDPAVRRHLRYRPNSSLYRVAGRLRYTEARPAGTGTSYHLVAVEPSAHLDAALARAAAGALPGEVADAVRAAVPETGPDEALDFVDDLIGAQLLVCELTPAVCGPEPIDEVLGRLAGAAGARAARARAVLGRARAMLAGLDRSPPGAAPARYREVSEALDALPIGPVTPVAFHVDLTKPAAVALGREVAAEIERGVRVLHRVSGVGRRTDPLERFREAFDRRYGGREVPLCEALDEEIGIGFPAAEAPGAAPAPLLDGLAFRPAPDVGAAHFGRRDALLLRWLSEAGRTGATEIALGGEELRALREAGEEAAVMPDSFGVMATILATGEEAVAAGHYRILLSGAGGPSGTNLMARFCRRDEELSRHVRAHLRAEEALRPDAVFAEVAHRPPGKVGDVLVRPHLRDHEIVYLGRSAEPGRRIALTDLVVAVTGGRVVLRSRSLGREVLPRLATAHRTGGAGNLGVYRFLSALRGQGVTSGLSFSFGALEDAPYLPRVTAGRLVLSRARWNLSGGQLAELDGPTAAARFAAVQRLRARLRLPRWVAVADGDRRLPIDLDNALFTEMAAGLLRGRSSVRIEEVFFGSDEVPVTGPEGRFAHELVVPFLRVRDPATSSRPSPAARPARRGVPLGGVGSVRRSFPPGSEWLYAKLYTGPASADAVLRRVVRPLVRDAVSGGAADRWFFVRYADPDAHLRLRLHGDPARLTGEVLPALLGGCAALHAEGILWRTQLDTYEREVERYGGPEGIVLAERLFHADSDAALDAVGTVPGDADARWRLTLAGLDRLLGDLGLDLTDRLAVAGALRDRFGREFRVDAAFTHRLGARYRRERAALETLLGPESPAGPPPYAARSRALASVAGDLAACAEAGRLTRPLTALAGGFLHMHANRMLPSAARAQELVLYDFLGRWYRSRAGRRLNGAGAAAARPAAGAPR</sequence>
<proteinExistence type="predicted"/>
<dbReference type="RefSeq" id="WP_380829663.1">
    <property type="nucleotide sequence ID" value="NZ_JBHTCG010000021.1"/>
</dbReference>
<dbReference type="NCBIfam" id="TIGR03891">
    <property type="entry name" value="thiopep_ocin"/>
    <property type="match status" value="1"/>
</dbReference>
<feature type="domain" description="Thiopeptide-type bacteriocin biosynthesis" evidence="3">
    <location>
        <begin position="820"/>
        <end position="1083"/>
    </location>
</feature>
<accession>A0ABW2P856</accession>
<organism evidence="4 5">
    <name type="scientific">Sphaerisporangium rhizosphaerae</name>
    <dbReference type="NCBI Taxonomy" id="2269375"/>
    <lineage>
        <taxon>Bacteria</taxon>
        <taxon>Bacillati</taxon>
        <taxon>Actinomycetota</taxon>
        <taxon>Actinomycetes</taxon>
        <taxon>Streptosporangiales</taxon>
        <taxon>Streptosporangiaceae</taxon>
        <taxon>Sphaerisporangium</taxon>
    </lineage>
</organism>
<keyword evidence="5" id="KW-1185">Reference proteome</keyword>
<evidence type="ECO:0000259" key="3">
    <source>
        <dbReference type="Pfam" id="PF14028"/>
    </source>
</evidence>
<feature type="region of interest" description="Disordered" evidence="1">
    <location>
        <begin position="1"/>
        <end position="24"/>
    </location>
</feature>
<dbReference type="InterPro" id="IPR006827">
    <property type="entry name" value="Lant_deHydtase_N"/>
</dbReference>
<dbReference type="Proteomes" id="UP001596496">
    <property type="component" value="Unassembled WGS sequence"/>
</dbReference>
<protein>
    <submittedName>
        <fullName evidence="4">Lantibiotic dehydratase</fullName>
    </submittedName>
</protein>
<comment type="caution">
    <text evidence="4">The sequence shown here is derived from an EMBL/GenBank/DDBJ whole genome shotgun (WGS) entry which is preliminary data.</text>
</comment>
<dbReference type="EMBL" id="JBHTCG010000021">
    <property type="protein sequence ID" value="MFC7385798.1"/>
    <property type="molecule type" value="Genomic_DNA"/>
</dbReference>
<dbReference type="InterPro" id="IPR023809">
    <property type="entry name" value="Thiopep_bacteriocin_synth_dom"/>
</dbReference>
<name>A0ABW2P856_9ACTN</name>
<reference evidence="5" key="1">
    <citation type="journal article" date="2019" name="Int. J. Syst. Evol. Microbiol.">
        <title>The Global Catalogue of Microorganisms (GCM) 10K type strain sequencing project: providing services to taxonomists for standard genome sequencing and annotation.</title>
        <authorList>
            <consortium name="The Broad Institute Genomics Platform"/>
            <consortium name="The Broad Institute Genome Sequencing Center for Infectious Disease"/>
            <person name="Wu L."/>
            <person name="Ma J."/>
        </authorList>
    </citation>
    <scope>NUCLEOTIDE SEQUENCE [LARGE SCALE GENOMIC DNA]</scope>
    <source>
        <strain evidence="5">CECT 7649</strain>
    </source>
</reference>